<dbReference type="EMBL" id="JBHTKA010000001">
    <property type="protein sequence ID" value="MFD0998234.1"/>
    <property type="molecule type" value="Genomic_DNA"/>
</dbReference>
<evidence type="ECO:0000313" key="1">
    <source>
        <dbReference type="EMBL" id="MFD0998234.1"/>
    </source>
</evidence>
<accession>A0ABW3JWM7</accession>
<proteinExistence type="predicted"/>
<comment type="caution">
    <text evidence="1">The sequence shown here is derived from an EMBL/GenBank/DDBJ whole genome shotgun (WGS) entry which is preliminary data.</text>
</comment>
<gene>
    <name evidence="1" type="ORF">ACFQ21_02910</name>
</gene>
<sequence>MILASQHNKVGLIDTLGNSLLPFDYDNIDSPIFF</sequence>
<keyword evidence="2" id="KW-1185">Reference proteome</keyword>
<organism evidence="1 2">
    <name type="scientific">Ohtaekwangia kribbensis</name>
    <dbReference type="NCBI Taxonomy" id="688913"/>
    <lineage>
        <taxon>Bacteria</taxon>
        <taxon>Pseudomonadati</taxon>
        <taxon>Bacteroidota</taxon>
        <taxon>Cytophagia</taxon>
        <taxon>Cytophagales</taxon>
        <taxon>Fulvivirgaceae</taxon>
        <taxon>Ohtaekwangia</taxon>
    </lineage>
</organism>
<evidence type="ECO:0000313" key="2">
    <source>
        <dbReference type="Proteomes" id="UP001597112"/>
    </source>
</evidence>
<reference evidence="2" key="1">
    <citation type="journal article" date="2019" name="Int. J. Syst. Evol. Microbiol.">
        <title>The Global Catalogue of Microorganisms (GCM) 10K type strain sequencing project: providing services to taxonomists for standard genome sequencing and annotation.</title>
        <authorList>
            <consortium name="The Broad Institute Genomics Platform"/>
            <consortium name="The Broad Institute Genome Sequencing Center for Infectious Disease"/>
            <person name="Wu L."/>
            <person name="Ma J."/>
        </authorList>
    </citation>
    <scope>NUCLEOTIDE SEQUENCE [LARGE SCALE GENOMIC DNA]</scope>
    <source>
        <strain evidence="2">CCUG 58938</strain>
    </source>
</reference>
<dbReference type="Proteomes" id="UP001597112">
    <property type="component" value="Unassembled WGS sequence"/>
</dbReference>
<name>A0ABW3JWM7_9BACT</name>
<dbReference type="RefSeq" id="WP_377574587.1">
    <property type="nucleotide sequence ID" value="NZ_JBHTKA010000001.1"/>
</dbReference>
<protein>
    <submittedName>
        <fullName evidence="1">Uncharacterized protein</fullName>
    </submittedName>
</protein>